<dbReference type="PANTHER" id="PTHR37811:SF2">
    <property type="entry name" value="ABM DOMAIN-CONTAINING PROTEIN"/>
    <property type="match status" value="1"/>
</dbReference>
<organism evidence="2 3">
    <name type="scientific">Streptomyces macrolidinus</name>
    <dbReference type="NCBI Taxonomy" id="2952607"/>
    <lineage>
        <taxon>Bacteria</taxon>
        <taxon>Bacillati</taxon>
        <taxon>Actinomycetota</taxon>
        <taxon>Actinomycetes</taxon>
        <taxon>Kitasatosporales</taxon>
        <taxon>Streptomycetaceae</taxon>
        <taxon>Streptomyces</taxon>
    </lineage>
</organism>
<feature type="domain" description="ABM" evidence="1">
    <location>
        <begin position="28"/>
        <end position="101"/>
    </location>
</feature>
<dbReference type="Pfam" id="PF03992">
    <property type="entry name" value="ABM"/>
    <property type="match status" value="1"/>
</dbReference>
<keyword evidence="2" id="KW-0560">Oxidoreductase</keyword>
<dbReference type="InterPro" id="IPR052936">
    <property type="entry name" value="Jasmonate_Hydroxylase-like"/>
</dbReference>
<protein>
    <submittedName>
        <fullName evidence="2">Antibiotic biosynthesis monooxygenase</fullName>
    </submittedName>
</protein>
<dbReference type="SUPFAM" id="SSF54909">
    <property type="entry name" value="Dimeric alpha+beta barrel"/>
    <property type="match status" value="1"/>
</dbReference>
<proteinExistence type="predicted"/>
<dbReference type="GO" id="GO:0004497">
    <property type="term" value="F:monooxygenase activity"/>
    <property type="evidence" value="ECO:0007669"/>
    <property type="project" value="UniProtKB-KW"/>
</dbReference>
<dbReference type="Proteomes" id="UP001523219">
    <property type="component" value="Unassembled WGS sequence"/>
</dbReference>
<keyword evidence="2" id="KW-0503">Monooxygenase</keyword>
<evidence type="ECO:0000313" key="2">
    <source>
        <dbReference type="EMBL" id="MCN9243159.1"/>
    </source>
</evidence>
<dbReference type="InterPro" id="IPR007138">
    <property type="entry name" value="ABM_dom"/>
</dbReference>
<dbReference type="PANTHER" id="PTHR37811">
    <property type="entry name" value="BLL5343 PROTEIN"/>
    <property type="match status" value="1"/>
</dbReference>
<keyword evidence="3" id="KW-1185">Reference proteome</keyword>
<dbReference type="RefSeq" id="WP_252426532.1">
    <property type="nucleotide sequence ID" value="NZ_JAMWMR010000019.1"/>
</dbReference>
<gene>
    <name evidence="2" type="ORF">NGF19_20565</name>
</gene>
<dbReference type="Gene3D" id="3.30.70.100">
    <property type="match status" value="1"/>
</dbReference>
<comment type="caution">
    <text evidence="2">The sequence shown here is derived from an EMBL/GenBank/DDBJ whole genome shotgun (WGS) entry which is preliminary data.</text>
</comment>
<reference evidence="2 3" key="1">
    <citation type="submission" date="2022-05" db="EMBL/GenBank/DDBJ databases">
        <title>Streptomyces sp. nov. RY43-2 isolated from soil of a peat swamp forest.</title>
        <authorList>
            <person name="Kanchanasin P."/>
            <person name="Tanasupawat S."/>
            <person name="Phongsopitanun W."/>
        </authorList>
    </citation>
    <scope>NUCLEOTIDE SEQUENCE [LARGE SCALE GENOMIC DNA]</scope>
    <source>
        <strain evidence="2 3">RY43-2</strain>
    </source>
</reference>
<sequence length="132" mass="14604">MPDVPAAPPAPVHSALPASAPFGACEPPYYAVVFTSVRTDDHDGYEETNELMDELVKEVPGYLGTDHARTPGGLSLTVGYFRDLAAIEAWRSDSRHRAAQKHGREHWYERYTVHVAKVERSYAFEAEGDATT</sequence>
<name>A0ABT0ZHV8_9ACTN</name>
<evidence type="ECO:0000313" key="3">
    <source>
        <dbReference type="Proteomes" id="UP001523219"/>
    </source>
</evidence>
<dbReference type="InterPro" id="IPR011008">
    <property type="entry name" value="Dimeric_a/b-barrel"/>
</dbReference>
<evidence type="ECO:0000259" key="1">
    <source>
        <dbReference type="Pfam" id="PF03992"/>
    </source>
</evidence>
<dbReference type="EMBL" id="JAMWMR010000019">
    <property type="protein sequence ID" value="MCN9243159.1"/>
    <property type="molecule type" value="Genomic_DNA"/>
</dbReference>
<accession>A0ABT0ZHV8</accession>